<feature type="coiled-coil region" evidence="9">
    <location>
        <begin position="425"/>
        <end position="456"/>
    </location>
</feature>
<dbReference type="RefSeq" id="WP_255186752.1">
    <property type="nucleotide sequence ID" value="NZ_CP113517.1"/>
</dbReference>
<dbReference type="Proteomes" id="UP001162780">
    <property type="component" value="Chromosome"/>
</dbReference>
<proteinExistence type="inferred from homology"/>
<evidence type="ECO:0000256" key="9">
    <source>
        <dbReference type="SAM" id="Coils"/>
    </source>
</evidence>
<dbReference type="InterPro" id="IPR004089">
    <property type="entry name" value="MCPsignal_dom"/>
</dbReference>
<protein>
    <submittedName>
        <fullName evidence="14">Methyl-accepting chemotaxis protein</fullName>
    </submittedName>
</protein>
<feature type="transmembrane region" description="Helical" evidence="10">
    <location>
        <begin position="192"/>
        <end position="214"/>
    </location>
</feature>
<dbReference type="Pfam" id="PF00672">
    <property type="entry name" value="HAMP"/>
    <property type="match status" value="1"/>
</dbReference>
<dbReference type="PROSITE" id="PS50111">
    <property type="entry name" value="CHEMOTAXIS_TRANSDUC_2"/>
    <property type="match status" value="1"/>
</dbReference>
<evidence type="ECO:0000256" key="7">
    <source>
        <dbReference type="ARBA" id="ARBA00029447"/>
    </source>
</evidence>
<feature type="transmembrane region" description="Helical" evidence="10">
    <location>
        <begin position="22"/>
        <end position="42"/>
    </location>
</feature>
<dbReference type="InterPro" id="IPR004090">
    <property type="entry name" value="Chemotax_Me-accpt_rcpt"/>
</dbReference>
<dbReference type="SMART" id="SM00283">
    <property type="entry name" value="MA"/>
    <property type="match status" value="1"/>
</dbReference>
<keyword evidence="15" id="KW-1185">Reference proteome</keyword>
<comment type="subcellular location">
    <subcellularLocation>
        <location evidence="1">Cell inner membrane</location>
        <topology evidence="1">Multi-pass membrane protein</topology>
    </subcellularLocation>
</comment>
<accession>A0ABY7GMX5</accession>
<keyword evidence="5 10" id="KW-0472">Membrane</keyword>
<evidence type="ECO:0000259" key="12">
    <source>
        <dbReference type="PROSITE" id="PS50192"/>
    </source>
</evidence>
<dbReference type="SUPFAM" id="SSF58104">
    <property type="entry name" value="Methyl-accepting chemotaxis protein (MCP) signaling domain"/>
    <property type="match status" value="1"/>
</dbReference>
<dbReference type="SMART" id="SM00304">
    <property type="entry name" value="HAMP"/>
    <property type="match status" value="1"/>
</dbReference>
<dbReference type="Gene3D" id="1.10.287.950">
    <property type="entry name" value="Methyl-accepting chemotaxis protein"/>
    <property type="match status" value="1"/>
</dbReference>
<evidence type="ECO:0000256" key="1">
    <source>
        <dbReference type="ARBA" id="ARBA00004429"/>
    </source>
</evidence>
<dbReference type="CDD" id="cd06225">
    <property type="entry name" value="HAMP"/>
    <property type="match status" value="1"/>
</dbReference>
<feature type="domain" description="Methyl-accepting transducer" evidence="11">
    <location>
        <begin position="274"/>
        <end position="510"/>
    </location>
</feature>
<evidence type="ECO:0000256" key="4">
    <source>
        <dbReference type="ARBA" id="ARBA00022989"/>
    </source>
</evidence>
<keyword evidence="2" id="KW-1003">Cell membrane</keyword>
<keyword evidence="9" id="KW-0175">Coiled coil</keyword>
<reference evidence="14" key="1">
    <citation type="submission" date="2022-11" db="EMBL/GenBank/DDBJ databases">
        <title>Methylomonas rapida sp. nov., Carotenoid-Producing Obligate Methanotrophs with High Growth Characteristics and Biotechnological Potential.</title>
        <authorList>
            <person name="Tikhonova E.N."/>
            <person name="Suleimanov R.Z."/>
            <person name="Miroshnikov K."/>
            <person name="Oshkin I.Y."/>
            <person name="Belova S.E."/>
            <person name="Danilova O.V."/>
            <person name="Ashikhmin A."/>
            <person name="Konopkin A."/>
            <person name="But S.Y."/>
            <person name="Khmelenina V.N."/>
            <person name="Kuznetsov N."/>
            <person name="Pimenov N.V."/>
            <person name="Dedysh S.N."/>
        </authorList>
    </citation>
    <scope>NUCLEOTIDE SEQUENCE</scope>
    <source>
        <strain evidence="14">MP1</strain>
    </source>
</reference>
<dbReference type="Gene3D" id="3.30.450.290">
    <property type="match status" value="1"/>
</dbReference>
<name>A0ABY7GMX5_9GAMM</name>
<gene>
    <name evidence="14" type="ORF">NM686_004835</name>
</gene>
<evidence type="ECO:0000256" key="6">
    <source>
        <dbReference type="ARBA" id="ARBA00023224"/>
    </source>
</evidence>
<keyword evidence="2" id="KW-0997">Cell inner membrane</keyword>
<organism evidence="14 15">
    <name type="scientific">Methylomonas rapida</name>
    <dbReference type="NCBI Taxonomy" id="2963939"/>
    <lineage>
        <taxon>Bacteria</taxon>
        <taxon>Pseudomonadati</taxon>
        <taxon>Pseudomonadota</taxon>
        <taxon>Gammaproteobacteria</taxon>
        <taxon>Methylococcales</taxon>
        <taxon>Methylococcaceae</taxon>
        <taxon>Methylomonas</taxon>
    </lineage>
</organism>
<evidence type="ECO:0000256" key="3">
    <source>
        <dbReference type="ARBA" id="ARBA00022692"/>
    </source>
</evidence>
<dbReference type="PANTHER" id="PTHR32089:SF119">
    <property type="entry name" value="METHYL-ACCEPTING CHEMOTAXIS PROTEIN CTPL"/>
    <property type="match status" value="1"/>
</dbReference>
<evidence type="ECO:0000256" key="2">
    <source>
        <dbReference type="ARBA" id="ARBA00022519"/>
    </source>
</evidence>
<dbReference type="PRINTS" id="PR00260">
    <property type="entry name" value="CHEMTRNSDUCR"/>
</dbReference>
<feature type="domain" description="T-SNARE coiled-coil homology" evidence="12">
    <location>
        <begin position="461"/>
        <end position="523"/>
    </location>
</feature>
<comment type="similarity">
    <text evidence="7">Belongs to the methyl-accepting chemotaxis (MCP) protein family.</text>
</comment>
<sequence>MTKLPHHSGTFMGNTSSIQTKILLSIASVFLLLMSVSMLFMANRQKQMIESLATDKAIDMANSYFDGLNAMMLSGSMQQSGPLRDKIRSHENVTDVRLIRAKAISDFFGPGGSEQQPLDNLDHKALAGEAVTSTTSTAQGSIITIWQPIIASGNFKGTNCLSCHAVAEGTVLGAVRLSYSLNNLHAHISRDLAIASGIAIGLFVLAMLLITGLMRKIVVTPLGEIRNTMNLISQNADLRLRLATHSNDEIGQLCRSFNSMLSSFADSLNQVSQTSVDLSNATAKISTVANQTTAAARQQHHETESVLQAINQLESSVRDVRGAAGSAAQASIEADRQASSGATTTKNAIDGIYELVSEIERAAEVIRRLDEKSKGVGSVLDVIKGLAEQTNLLALNAAIEAARAGEQGRGFAVVADEVRTLATRSHQATEEIENIIDQLQREAKDAVAVMDNAKYSAEQRRSQVQSADEGLNLIAERVAHIRQLNAQMAETADNQNQVAQHVSRSVANISNLTDRTAQDAEQTNAASRELVKLADRLNKLVDQFKR</sequence>
<evidence type="ECO:0000259" key="11">
    <source>
        <dbReference type="PROSITE" id="PS50111"/>
    </source>
</evidence>
<keyword evidence="6 8" id="KW-0807">Transducer</keyword>
<dbReference type="Pfam" id="PF00015">
    <property type="entry name" value="MCPsignal"/>
    <property type="match status" value="1"/>
</dbReference>
<feature type="domain" description="HAMP" evidence="13">
    <location>
        <begin position="216"/>
        <end position="269"/>
    </location>
</feature>
<evidence type="ECO:0000256" key="5">
    <source>
        <dbReference type="ARBA" id="ARBA00023136"/>
    </source>
</evidence>
<evidence type="ECO:0000259" key="13">
    <source>
        <dbReference type="PROSITE" id="PS50885"/>
    </source>
</evidence>
<keyword evidence="4 10" id="KW-1133">Transmembrane helix</keyword>
<dbReference type="PROSITE" id="PS50885">
    <property type="entry name" value="HAMP"/>
    <property type="match status" value="1"/>
</dbReference>
<evidence type="ECO:0000313" key="15">
    <source>
        <dbReference type="Proteomes" id="UP001162780"/>
    </source>
</evidence>
<dbReference type="EMBL" id="CP113517">
    <property type="protein sequence ID" value="WAR45845.1"/>
    <property type="molecule type" value="Genomic_DNA"/>
</dbReference>
<dbReference type="PANTHER" id="PTHR32089">
    <property type="entry name" value="METHYL-ACCEPTING CHEMOTAXIS PROTEIN MCPB"/>
    <property type="match status" value="1"/>
</dbReference>
<dbReference type="PROSITE" id="PS50192">
    <property type="entry name" value="T_SNARE"/>
    <property type="match status" value="1"/>
</dbReference>
<evidence type="ECO:0000313" key="14">
    <source>
        <dbReference type="EMBL" id="WAR45845.1"/>
    </source>
</evidence>
<keyword evidence="3 10" id="KW-0812">Transmembrane</keyword>
<dbReference type="InterPro" id="IPR000727">
    <property type="entry name" value="T_SNARE_dom"/>
</dbReference>
<dbReference type="CDD" id="cd11386">
    <property type="entry name" value="MCP_signal"/>
    <property type="match status" value="1"/>
</dbReference>
<evidence type="ECO:0000256" key="10">
    <source>
        <dbReference type="SAM" id="Phobius"/>
    </source>
</evidence>
<evidence type="ECO:0000256" key="8">
    <source>
        <dbReference type="PROSITE-ProRule" id="PRU00284"/>
    </source>
</evidence>
<dbReference type="InterPro" id="IPR003660">
    <property type="entry name" value="HAMP_dom"/>
</dbReference>